<dbReference type="InterPro" id="IPR046634">
    <property type="entry name" value="DUF6746"/>
</dbReference>
<feature type="signal peptide" evidence="1">
    <location>
        <begin position="1"/>
        <end position="22"/>
    </location>
</feature>
<accession>A0A078MB51</accession>
<sequence>MQTRFRLFAGMLALTLSAASWADAEGNRAAHFKGEPAATLEQAVSNLSEYNTKLETLLAKDELSPMDMHEVHQLTYTLENALQRIQAELETTAEVLESVHVASETGKPAVVKDQGQDYLEMTRPLVK</sequence>
<dbReference type="EMBL" id="LM997413">
    <property type="protein sequence ID" value="CEA04628.1"/>
    <property type="molecule type" value="Genomic_DNA"/>
</dbReference>
<name>A0A078MB51_9PSED</name>
<proteinExistence type="predicted"/>
<keyword evidence="1" id="KW-0732">Signal</keyword>
<dbReference type="EMBL" id="LK391969">
    <property type="protein sequence ID" value="CEF26718.1"/>
    <property type="molecule type" value="Genomic_DNA"/>
</dbReference>
<protein>
    <submittedName>
        <fullName evidence="2">Uncharacterized protein</fullName>
    </submittedName>
</protein>
<dbReference type="OrthoDB" id="5975812at2"/>
<reference evidence="2" key="1">
    <citation type="submission" date="2014-07" db="EMBL/GenBank/DDBJ databases">
        <authorList>
            <person name="Urmite Genomes Urmite Genomes"/>
        </authorList>
    </citation>
    <scope>NUCLEOTIDE SEQUENCE</scope>
    <source>
        <strain evidence="2">12M76_air</strain>
    </source>
</reference>
<organism evidence="2">
    <name type="scientific">Pseudomonas saudimassiliensis</name>
    <dbReference type="NCBI Taxonomy" id="1461581"/>
    <lineage>
        <taxon>Bacteria</taxon>
        <taxon>Pseudomonadati</taxon>
        <taxon>Pseudomonadota</taxon>
        <taxon>Gammaproteobacteria</taxon>
        <taxon>Pseudomonadales</taxon>
        <taxon>Pseudomonadaceae</taxon>
        <taxon>Pseudomonas</taxon>
    </lineage>
</organism>
<dbReference type="PATRIC" id="fig|1461581.3.peg.1629"/>
<evidence type="ECO:0000313" key="2">
    <source>
        <dbReference type="EMBL" id="CEA04628.1"/>
    </source>
</evidence>
<gene>
    <name evidence="2" type="ORF">BN1049_01651</name>
</gene>
<feature type="chain" id="PRO_5007377884" evidence="1">
    <location>
        <begin position="23"/>
        <end position="127"/>
    </location>
</feature>
<dbReference type="AlphaFoldDB" id="A0A078MB51"/>
<evidence type="ECO:0000256" key="1">
    <source>
        <dbReference type="SAM" id="SignalP"/>
    </source>
</evidence>
<dbReference type="Pfam" id="PF20531">
    <property type="entry name" value="DUF6746"/>
    <property type="match status" value="1"/>
</dbReference>
<dbReference type="RefSeq" id="WP_044499305.1">
    <property type="nucleotide sequence ID" value="NZ_LK391969.1"/>
</dbReference>